<feature type="active site" evidence="9">
    <location>
        <position position="286"/>
    </location>
</feature>
<dbReference type="PROSITE" id="PS51767">
    <property type="entry name" value="PEPTIDASE_A1"/>
    <property type="match status" value="1"/>
</dbReference>
<evidence type="ECO:0000256" key="1">
    <source>
        <dbReference type="ARBA" id="ARBA00007447"/>
    </source>
</evidence>
<evidence type="ECO:0000256" key="9">
    <source>
        <dbReference type="PIRSR" id="PIRSR601461-1"/>
    </source>
</evidence>
<feature type="domain" description="Peptidase A1" evidence="10">
    <location>
        <begin position="68"/>
        <end position="413"/>
    </location>
</feature>
<dbReference type="PANTHER" id="PTHR13683:SF227">
    <property type="entry name" value="EUKARYOTIC ASPARTYL PROTEASE FAMILY PROTEIN"/>
    <property type="match status" value="1"/>
</dbReference>
<dbReference type="InterPro" id="IPR033823">
    <property type="entry name" value="Nucellin"/>
</dbReference>
<evidence type="ECO:0000259" key="10">
    <source>
        <dbReference type="PROSITE" id="PS51767"/>
    </source>
</evidence>
<dbReference type="InterPro" id="IPR033121">
    <property type="entry name" value="PEPTIDASE_A1"/>
</dbReference>
<dbReference type="Pfam" id="PF14541">
    <property type="entry name" value="TAXi_C"/>
    <property type="match status" value="1"/>
</dbReference>
<keyword evidence="4" id="KW-0677">Repeat</keyword>
<dbReference type="InterPro" id="IPR001461">
    <property type="entry name" value="Aspartic_peptidase_A1"/>
</dbReference>
<dbReference type="InterPro" id="IPR021109">
    <property type="entry name" value="Peptidase_aspartic_dom_sf"/>
</dbReference>
<reference evidence="11 12" key="1">
    <citation type="journal article" date="2018" name="PLoS Genet.">
        <title>Population sequencing reveals clonal diversity and ancestral inbreeding in the grapevine cultivar Chardonnay.</title>
        <authorList>
            <person name="Roach M.J."/>
            <person name="Johnson D.L."/>
            <person name="Bohlmann J."/>
            <person name="van Vuuren H.J."/>
            <person name="Jones S.J."/>
            <person name="Pretorius I.S."/>
            <person name="Schmidt S.A."/>
            <person name="Borneman A.R."/>
        </authorList>
    </citation>
    <scope>NUCLEOTIDE SEQUENCE [LARGE SCALE GENOMIC DNA]</scope>
    <source>
        <strain evidence="12">cv. Chardonnay</strain>
        <tissue evidence="11">Leaf</tissue>
    </source>
</reference>
<accession>A0A438KN11</accession>
<evidence type="ECO:0000313" key="11">
    <source>
        <dbReference type="EMBL" id="RVX22590.1"/>
    </source>
</evidence>
<dbReference type="PANTHER" id="PTHR13683">
    <property type="entry name" value="ASPARTYL PROTEASES"/>
    <property type="match status" value="1"/>
</dbReference>
<evidence type="ECO:0000256" key="5">
    <source>
        <dbReference type="ARBA" id="ARBA00022750"/>
    </source>
</evidence>
<dbReference type="CDD" id="cd05475">
    <property type="entry name" value="nucellin_like"/>
    <property type="match status" value="1"/>
</dbReference>
<comment type="similarity">
    <text evidence="1">Belongs to the peptidase A1 family.</text>
</comment>
<keyword evidence="2" id="KW-0645">Protease</keyword>
<evidence type="ECO:0000256" key="3">
    <source>
        <dbReference type="ARBA" id="ARBA00022729"/>
    </source>
</evidence>
<dbReference type="EMBL" id="QGNW01000003">
    <property type="protein sequence ID" value="RVX22590.1"/>
    <property type="molecule type" value="Genomic_DNA"/>
</dbReference>
<dbReference type="PROSITE" id="PS00141">
    <property type="entry name" value="ASP_PROTEASE"/>
    <property type="match status" value="1"/>
</dbReference>
<comment type="caution">
    <text evidence="11">The sequence shown here is derived from an EMBL/GenBank/DDBJ whole genome shotgun (WGS) entry which is preliminary data.</text>
</comment>
<evidence type="ECO:0000256" key="2">
    <source>
        <dbReference type="ARBA" id="ARBA00022670"/>
    </source>
</evidence>
<sequence length="453" mass="49342">MIQSDSMGPSRLIKRRSAGSLFIEAMRFVVLSEMFLGCFSASNQPISNRMGHTVVFPLQGNVYPQGFYSVSLRIGNPPKPYTLDIDSGSDLTWLQCDAPCVSCTKAPHPPYKPNKGPITCNDPMCSALHWPSKPPCKASHEQCDYEVSYADHGSSLGVLVHDIFSLQLTNGTLAAPRLAFGCGYDQSYPGPNAPPFVDGVLGLGYGKSSIVTQLRSLGLIRSIVGHCLSGREGGFLFLGDGLSTTPGIIWTPMSRKSGESAYALGPADLLFNGQNSGVKGLRLVFDSGSSYTYFNAQAYKTTLSLVRKYLNGKLKETADESLPVCWRGAKPFKSIFEVKNYFKPFALSFTKAKSAQLQLPPESYLIISKHGNACLGILNGSEVELGDSNVIGDIAFQDKMVIYDNERQQIGWVPKDCNKLPKVDRDYNKGFSPADLGMVVKQFSAAYASREDL</sequence>
<dbReference type="InterPro" id="IPR032799">
    <property type="entry name" value="TAXi_C"/>
</dbReference>
<protein>
    <recommendedName>
        <fullName evidence="7">Aspartic proteinase Asp1</fullName>
    </recommendedName>
    <alternativeName>
        <fullName evidence="8">Nucellin-like protein</fullName>
    </alternativeName>
</protein>
<evidence type="ECO:0000256" key="6">
    <source>
        <dbReference type="ARBA" id="ARBA00022801"/>
    </source>
</evidence>
<evidence type="ECO:0000256" key="8">
    <source>
        <dbReference type="ARBA" id="ARBA00077656"/>
    </source>
</evidence>
<evidence type="ECO:0000313" key="12">
    <source>
        <dbReference type="Proteomes" id="UP000288805"/>
    </source>
</evidence>
<dbReference type="Proteomes" id="UP000288805">
    <property type="component" value="Unassembled WGS sequence"/>
</dbReference>
<proteinExistence type="inferred from homology"/>
<dbReference type="InterPro" id="IPR032861">
    <property type="entry name" value="TAXi_N"/>
</dbReference>
<dbReference type="Gene3D" id="2.40.70.10">
    <property type="entry name" value="Acid Proteases"/>
    <property type="match status" value="2"/>
</dbReference>
<feature type="active site" evidence="9">
    <location>
        <position position="86"/>
    </location>
</feature>
<keyword evidence="5" id="KW-0064">Aspartyl protease</keyword>
<organism evidence="11 12">
    <name type="scientific">Vitis vinifera</name>
    <name type="common">Grape</name>
    <dbReference type="NCBI Taxonomy" id="29760"/>
    <lineage>
        <taxon>Eukaryota</taxon>
        <taxon>Viridiplantae</taxon>
        <taxon>Streptophyta</taxon>
        <taxon>Embryophyta</taxon>
        <taxon>Tracheophyta</taxon>
        <taxon>Spermatophyta</taxon>
        <taxon>Magnoliopsida</taxon>
        <taxon>eudicotyledons</taxon>
        <taxon>Gunneridae</taxon>
        <taxon>Pentapetalae</taxon>
        <taxon>rosids</taxon>
        <taxon>Vitales</taxon>
        <taxon>Vitaceae</taxon>
        <taxon>Viteae</taxon>
        <taxon>Vitis</taxon>
    </lineage>
</organism>
<evidence type="ECO:0000256" key="7">
    <source>
        <dbReference type="ARBA" id="ARBA00068871"/>
    </source>
</evidence>
<dbReference type="Pfam" id="PF14543">
    <property type="entry name" value="TAXi_N"/>
    <property type="match status" value="1"/>
</dbReference>
<evidence type="ECO:0000256" key="4">
    <source>
        <dbReference type="ARBA" id="ARBA00022737"/>
    </source>
</evidence>
<dbReference type="InterPro" id="IPR001969">
    <property type="entry name" value="Aspartic_peptidase_AS"/>
</dbReference>
<name>A0A438KN11_VITVI</name>
<dbReference type="SUPFAM" id="SSF50630">
    <property type="entry name" value="Acid proteases"/>
    <property type="match status" value="1"/>
</dbReference>
<keyword evidence="3" id="KW-0732">Signal</keyword>
<dbReference type="FunFam" id="2.40.70.10:FF:000015">
    <property type="entry name" value="Aspartyl protease family protein"/>
    <property type="match status" value="1"/>
</dbReference>
<dbReference type="AlphaFoldDB" id="A0A438KN11"/>
<dbReference type="FunFam" id="2.40.70.10:FF:000027">
    <property type="entry name" value="Aspartic proteinase Asp1 isoform A"/>
    <property type="match status" value="1"/>
</dbReference>
<dbReference type="GO" id="GO:0006508">
    <property type="term" value="P:proteolysis"/>
    <property type="evidence" value="ECO:0007669"/>
    <property type="project" value="UniProtKB-KW"/>
</dbReference>
<gene>
    <name evidence="11" type="primary">ASP1_4</name>
    <name evidence="11" type="ORF">CK203_012480</name>
</gene>
<dbReference type="GO" id="GO:0004190">
    <property type="term" value="F:aspartic-type endopeptidase activity"/>
    <property type="evidence" value="ECO:0007669"/>
    <property type="project" value="UniProtKB-KW"/>
</dbReference>
<keyword evidence="6" id="KW-0378">Hydrolase</keyword>